<dbReference type="InterPro" id="IPR013784">
    <property type="entry name" value="Carb-bd-like_fold"/>
</dbReference>
<evidence type="ECO:0000256" key="1">
    <source>
        <dbReference type="SAM" id="SignalP"/>
    </source>
</evidence>
<evidence type="ECO:0008006" key="4">
    <source>
        <dbReference type="Google" id="ProtNLM"/>
    </source>
</evidence>
<evidence type="ECO:0000313" key="3">
    <source>
        <dbReference type="Proteomes" id="UP000199400"/>
    </source>
</evidence>
<feature type="signal peptide" evidence="1">
    <location>
        <begin position="1"/>
        <end position="16"/>
    </location>
</feature>
<dbReference type="SUPFAM" id="SSF49452">
    <property type="entry name" value="Starch-binding domain-like"/>
    <property type="match status" value="1"/>
</dbReference>
<dbReference type="EMBL" id="FOMX01000024">
    <property type="protein sequence ID" value="SFE97363.1"/>
    <property type="molecule type" value="Genomic_DNA"/>
</dbReference>
<dbReference type="PROSITE" id="PS51257">
    <property type="entry name" value="PROKAR_LIPOPROTEIN"/>
    <property type="match status" value="1"/>
</dbReference>
<keyword evidence="3" id="KW-1185">Reference proteome</keyword>
<dbReference type="STRING" id="54.SAMN02745121_06302"/>
<evidence type="ECO:0000313" key="2">
    <source>
        <dbReference type="EMBL" id="SFE97363.1"/>
    </source>
</evidence>
<keyword evidence="1" id="KW-0732">Signal</keyword>
<dbReference type="RefSeq" id="WP_096327714.1">
    <property type="nucleotide sequence ID" value="NZ_FOMX01000024.1"/>
</dbReference>
<proteinExistence type="predicted"/>
<accession>A0A1I2EXC8</accession>
<sequence length="129" mass="13638">MSARASALGFVGFALAACVAAGVTGPRPRMAITVEPGASEASGGVVLGVVRDMRTNEPVLDRIVYLRCSCLPEERIGVSDARGVYVIRGLPPGEYTIAALYEREEARFVLPSGSRARADLYIDPRGNIG</sequence>
<protein>
    <recommendedName>
        <fullName evidence="4">Carboxypeptidase regulatory-like domain-containing protein</fullName>
    </recommendedName>
</protein>
<dbReference type="OrthoDB" id="9772097at2"/>
<reference evidence="3" key="1">
    <citation type="submission" date="2016-10" db="EMBL/GenBank/DDBJ databases">
        <authorList>
            <person name="Varghese N."/>
            <person name="Submissions S."/>
        </authorList>
    </citation>
    <scope>NUCLEOTIDE SEQUENCE [LARGE SCALE GENOMIC DNA]</scope>
    <source>
        <strain evidence="3">ATCC 25963</strain>
    </source>
</reference>
<dbReference type="Proteomes" id="UP000199400">
    <property type="component" value="Unassembled WGS sequence"/>
</dbReference>
<feature type="chain" id="PRO_5011520985" description="Carboxypeptidase regulatory-like domain-containing protein" evidence="1">
    <location>
        <begin position="17"/>
        <end position="129"/>
    </location>
</feature>
<dbReference type="GO" id="GO:0030246">
    <property type="term" value="F:carbohydrate binding"/>
    <property type="evidence" value="ECO:0007669"/>
    <property type="project" value="InterPro"/>
</dbReference>
<name>A0A1I2EXC8_9BACT</name>
<gene>
    <name evidence="2" type="ORF">SAMN02745121_06302</name>
</gene>
<dbReference type="AlphaFoldDB" id="A0A1I2EXC8"/>
<organism evidence="2 3">
    <name type="scientific">Nannocystis exedens</name>
    <dbReference type="NCBI Taxonomy" id="54"/>
    <lineage>
        <taxon>Bacteria</taxon>
        <taxon>Pseudomonadati</taxon>
        <taxon>Myxococcota</taxon>
        <taxon>Polyangia</taxon>
        <taxon>Nannocystales</taxon>
        <taxon>Nannocystaceae</taxon>
        <taxon>Nannocystis</taxon>
    </lineage>
</organism>